<evidence type="ECO:0000256" key="12">
    <source>
        <dbReference type="RuleBase" id="RU004169"/>
    </source>
</evidence>
<comment type="subcellular location">
    <subcellularLocation>
        <location evidence="1">Cytoplasm</location>
        <location evidence="1">Cytosol</location>
    </subcellularLocation>
</comment>
<dbReference type="SUPFAM" id="SSF51726">
    <property type="entry name" value="UROD/MetE-like"/>
    <property type="match status" value="1"/>
</dbReference>
<dbReference type="Gene3D" id="3.20.20.210">
    <property type="match status" value="1"/>
</dbReference>
<evidence type="ECO:0000313" key="15">
    <source>
        <dbReference type="Proteomes" id="UP001156666"/>
    </source>
</evidence>
<organism evidence="14 15">
    <name type="scientific">Portibacter lacus</name>
    <dbReference type="NCBI Taxonomy" id="1099794"/>
    <lineage>
        <taxon>Bacteria</taxon>
        <taxon>Pseudomonadati</taxon>
        <taxon>Bacteroidota</taxon>
        <taxon>Saprospiria</taxon>
        <taxon>Saprospirales</taxon>
        <taxon>Haliscomenobacteraceae</taxon>
        <taxon>Portibacter</taxon>
    </lineage>
</organism>
<dbReference type="AlphaFoldDB" id="A0AA37SW96"/>
<dbReference type="HAMAP" id="MF_00218">
    <property type="entry name" value="URO_D"/>
    <property type="match status" value="1"/>
</dbReference>
<dbReference type="FunFam" id="3.20.20.210:FF:000008">
    <property type="entry name" value="Uroporphyrinogen decarboxylase"/>
    <property type="match status" value="1"/>
</dbReference>
<evidence type="ECO:0000256" key="1">
    <source>
        <dbReference type="ARBA" id="ARBA00004514"/>
    </source>
</evidence>
<evidence type="ECO:0000256" key="7">
    <source>
        <dbReference type="ARBA" id="ARBA00022793"/>
    </source>
</evidence>
<evidence type="ECO:0000256" key="6">
    <source>
        <dbReference type="ARBA" id="ARBA00022490"/>
    </source>
</evidence>
<dbReference type="Pfam" id="PF01208">
    <property type="entry name" value="URO-D"/>
    <property type="match status" value="1"/>
</dbReference>
<keyword evidence="6 10" id="KW-0963">Cytoplasm</keyword>
<comment type="subunit">
    <text evidence="4 10">Homodimer.</text>
</comment>
<feature type="binding site" evidence="10">
    <location>
        <position position="204"/>
    </location>
    <ligand>
        <name>substrate</name>
    </ligand>
</feature>
<accession>A0AA37SW96</accession>
<feature type="binding site" evidence="10">
    <location>
        <position position="72"/>
    </location>
    <ligand>
        <name>substrate</name>
    </ligand>
</feature>
<feature type="binding site" evidence="10">
    <location>
        <position position="315"/>
    </location>
    <ligand>
        <name>substrate</name>
    </ligand>
</feature>
<dbReference type="Proteomes" id="UP001156666">
    <property type="component" value="Unassembled WGS sequence"/>
</dbReference>
<evidence type="ECO:0000256" key="5">
    <source>
        <dbReference type="ARBA" id="ARBA00012288"/>
    </source>
</evidence>
<evidence type="ECO:0000256" key="2">
    <source>
        <dbReference type="ARBA" id="ARBA00004804"/>
    </source>
</evidence>
<sequence>MNNNFIKVLKGEDVDRPPVWMMRQAGRYLPDYMKLKAKYSFFERIETPELATEITIMPVHQVGVDAAILFSDILVIPKVLGINVELVPGKGPLLESTVTSEAEYQKLNGEDIISRMPTVEACIKMIKHELPADIPLIGFVGSPWTVFCYMVQGKGSKDFSEAKSFAFNHPELALKILDKITEATITYLGHQIESGIDVFQVFDSWGGLLDRQNYLAYSLPFIHKICNAFPGIPSIVFAKGGWHLLEDLNKIDCQGLGLDWTISADYAKSKISSDKAMQGNLDPSMLLSSDETLVKRTNEMIESFEGHRYIANLGHGILPNIPVEKAKLFVDTVKAYRY</sequence>
<feature type="site" description="Transition state stabilizer" evidence="10">
    <location>
        <position position="72"/>
    </location>
</feature>
<feature type="binding site" evidence="10">
    <location>
        <position position="149"/>
    </location>
    <ligand>
        <name>substrate</name>
    </ligand>
</feature>
<dbReference type="GO" id="GO:0004853">
    <property type="term" value="F:uroporphyrinogen decarboxylase activity"/>
    <property type="evidence" value="ECO:0007669"/>
    <property type="project" value="UniProtKB-UniRule"/>
</dbReference>
<evidence type="ECO:0000256" key="4">
    <source>
        <dbReference type="ARBA" id="ARBA00011738"/>
    </source>
</evidence>
<keyword evidence="15" id="KW-1185">Reference proteome</keyword>
<dbReference type="InterPro" id="IPR000257">
    <property type="entry name" value="Uroporphyrinogen_deCOase"/>
</dbReference>
<dbReference type="EMBL" id="BSOH01000027">
    <property type="protein sequence ID" value="GLR19113.1"/>
    <property type="molecule type" value="Genomic_DNA"/>
</dbReference>
<evidence type="ECO:0000256" key="11">
    <source>
        <dbReference type="RuleBase" id="RU000554"/>
    </source>
</evidence>
<comment type="caution">
    <text evidence="14">The sequence shown here is derived from an EMBL/GenBank/DDBJ whole genome shotgun (WGS) entry which is preliminary data.</text>
</comment>
<dbReference type="PANTHER" id="PTHR21091:SF169">
    <property type="entry name" value="UROPORPHYRINOGEN DECARBOXYLASE"/>
    <property type="match status" value="1"/>
</dbReference>
<feature type="binding site" evidence="10">
    <location>
        <position position="42"/>
    </location>
    <ligand>
        <name>substrate</name>
    </ligand>
</feature>
<feature type="binding site" evidence="10">
    <location>
        <begin position="23"/>
        <end position="27"/>
    </location>
    <ligand>
        <name>substrate</name>
    </ligand>
</feature>
<comment type="similarity">
    <text evidence="3 10 12">Belongs to the uroporphyrinogen decarboxylase family.</text>
</comment>
<reference evidence="14" key="1">
    <citation type="journal article" date="2014" name="Int. J. Syst. Evol. Microbiol.">
        <title>Complete genome sequence of Corynebacterium casei LMG S-19264T (=DSM 44701T), isolated from a smear-ripened cheese.</title>
        <authorList>
            <consortium name="US DOE Joint Genome Institute (JGI-PGF)"/>
            <person name="Walter F."/>
            <person name="Albersmeier A."/>
            <person name="Kalinowski J."/>
            <person name="Ruckert C."/>
        </authorList>
    </citation>
    <scope>NUCLEOTIDE SEQUENCE</scope>
    <source>
        <strain evidence="14">NBRC 108769</strain>
    </source>
</reference>
<keyword evidence="9 10" id="KW-0627">Porphyrin biosynthesis</keyword>
<evidence type="ECO:0000256" key="3">
    <source>
        <dbReference type="ARBA" id="ARBA00009935"/>
    </source>
</evidence>
<dbReference type="PROSITE" id="PS00906">
    <property type="entry name" value="UROD_1"/>
    <property type="match status" value="1"/>
</dbReference>
<dbReference type="PANTHER" id="PTHR21091">
    <property type="entry name" value="METHYLTETRAHYDROFOLATE:HOMOCYSTEINE METHYLTRANSFERASE RELATED"/>
    <property type="match status" value="1"/>
</dbReference>
<dbReference type="RefSeq" id="WP_235292241.1">
    <property type="nucleotide sequence ID" value="NZ_BSOH01000027.1"/>
</dbReference>
<comment type="pathway">
    <text evidence="2 10 11">Porphyrin-containing compound metabolism; protoporphyrin-IX biosynthesis; coproporphyrinogen-III from 5-aminolevulinate: step 4/4.</text>
</comment>
<protein>
    <recommendedName>
        <fullName evidence="5 10">Uroporphyrinogen decarboxylase</fullName>
        <shortName evidence="10">UPD</shortName>
        <shortName evidence="10">URO-D</shortName>
        <ecNumber evidence="5 10">4.1.1.37</ecNumber>
    </recommendedName>
</protein>
<keyword evidence="7 10" id="KW-0210">Decarboxylase</keyword>
<dbReference type="EC" id="4.1.1.37" evidence="5 10"/>
<dbReference type="GO" id="GO:0005829">
    <property type="term" value="C:cytosol"/>
    <property type="evidence" value="ECO:0007669"/>
    <property type="project" value="UniProtKB-SubCell"/>
</dbReference>
<evidence type="ECO:0000256" key="8">
    <source>
        <dbReference type="ARBA" id="ARBA00023239"/>
    </source>
</evidence>
<dbReference type="InterPro" id="IPR006361">
    <property type="entry name" value="Uroporphyrinogen_deCO2ase_HemE"/>
</dbReference>
<name>A0AA37SW96_9BACT</name>
<dbReference type="CDD" id="cd00717">
    <property type="entry name" value="URO-D"/>
    <property type="match status" value="1"/>
</dbReference>
<keyword evidence="8 10" id="KW-0456">Lyase</keyword>
<proteinExistence type="inferred from homology"/>
<gene>
    <name evidence="10 14" type="primary">hemE</name>
    <name evidence="14" type="ORF">GCM10007940_37290</name>
</gene>
<feature type="domain" description="Uroporphyrinogen decarboxylase (URO-D)" evidence="13">
    <location>
        <begin position="18"/>
        <end position="27"/>
    </location>
</feature>
<comment type="catalytic activity">
    <reaction evidence="10 11">
        <text>uroporphyrinogen III + 4 H(+) = coproporphyrinogen III + 4 CO2</text>
        <dbReference type="Rhea" id="RHEA:19865"/>
        <dbReference type="ChEBI" id="CHEBI:15378"/>
        <dbReference type="ChEBI" id="CHEBI:16526"/>
        <dbReference type="ChEBI" id="CHEBI:57308"/>
        <dbReference type="ChEBI" id="CHEBI:57309"/>
        <dbReference type="EC" id="4.1.1.37"/>
    </reaction>
</comment>
<evidence type="ECO:0000256" key="10">
    <source>
        <dbReference type="HAMAP-Rule" id="MF_00218"/>
    </source>
</evidence>
<evidence type="ECO:0000256" key="9">
    <source>
        <dbReference type="ARBA" id="ARBA00023244"/>
    </source>
</evidence>
<comment type="function">
    <text evidence="10">Catalyzes the decarboxylation of four acetate groups of uroporphyrinogen-III to yield coproporphyrinogen-III.</text>
</comment>
<evidence type="ECO:0000259" key="13">
    <source>
        <dbReference type="PROSITE" id="PS00906"/>
    </source>
</evidence>
<evidence type="ECO:0000313" key="14">
    <source>
        <dbReference type="EMBL" id="GLR19113.1"/>
    </source>
</evidence>
<dbReference type="GO" id="GO:0006782">
    <property type="term" value="P:protoporphyrinogen IX biosynthetic process"/>
    <property type="evidence" value="ECO:0007669"/>
    <property type="project" value="UniProtKB-UniRule"/>
</dbReference>
<dbReference type="InterPro" id="IPR038071">
    <property type="entry name" value="UROD/MetE-like_sf"/>
</dbReference>
<dbReference type="NCBIfam" id="TIGR01464">
    <property type="entry name" value="hemE"/>
    <property type="match status" value="1"/>
</dbReference>
<reference evidence="14" key="2">
    <citation type="submission" date="2023-01" db="EMBL/GenBank/DDBJ databases">
        <title>Draft genome sequence of Portibacter lacus strain NBRC 108769.</title>
        <authorList>
            <person name="Sun Q."/>
            <person name="Mori K."/>
        </authorList>
    </citation>
    <scope>NUCLEOTIDE SEQUENCE</scope>
    <source>
        <strain evidence="14">NBRC 108769</strain>
    </source>
</reference>